<protein>
    <submittedName>
        <fullName evidence="3">DUF4371 domain-containing protein</fullName>
    </submittedName>
</protein>
<evidence type="ECO:0000313" key="3">
    <source>
        <dbReference type="WBParaSite" id="nRc.2.0.1.t23109-RA"/>
    </source>
</evidence>
<keyword evidence="2" id="KW-1185">Reference proteome</keyword>
<name>A0A915J9F9_ROMCU</name>
<feature type="compositionally biased region" description="Polar residues" evidence="1">
    <location>
        <begin position="571"/>
        <end position="584"/>
    </location>
</feature>
<evidence type="ECO:0000313" key="2">
    <source>
        <dbReference type="Proteomes" id="UP000887565"/>
    </source>
</evidence>
<accession>A0A915J9F9</accession>
<reference evidence="3" key="1">
    <citation type="submission" date="2022-11" db="UniProtKB">
        <authorList>
            <consortium name="WormBaseParasite"/>
        </authorList>
    </citation>
    <scope>IDENTIFICATION</scope>
</reference>
<dbReference type="AlphaFoldDB" id="A0A915J9F9"/>
<feature type="region of interest" description="Disordered" evidence="1">
    <location>
        <begin position="571"/>
        <end position="596"/>
    </location>
</feature>
<dbReference type="WBParaSite" id="nRc.2.0.1.t23109-RA">
    <property type="protein sequence ID" value="nRc.2.0.1.t23109-RA"/>
    <property type="gene ID" value="nRc.2.0.1.g23109"/>
</dbReference>
<dbReference type="Proteomes" id="UP000887565">
    <property type="component" value="Unplaced"/>
</dbReference>
<organism evidence="2 3">
    <name type="scientific">Romanomermis culicivorax</name>
    <name type="common">Nematode worm</name>
    <dbReference type="NCBI Taxonomy" id="13658"/>
    <lineage>
        <taxon>Eukaryota</taxon>
        <taxon>Metazoa</taxon>
        <taxon>Ecdysozoa</taxon>
        <taxon>Nematoda</taxon>
        <taxon>Enoplea</taxon>
        <taxon>Dorylaimia</taxon>
        <taxon>Mermithida</taxon>
        <taxon>Mermithoidea</taxon>
        <taxon>Mermithidae</taxon>
        <taxon>Romanomermis</taxon>
    </lineage>
</organism>
<sequence>MQKNIHGHIINVIKNVENFWKMRKKVMEMKFRNICLSFNFHLGSKSLTPILWKTAEGNLQLNRAEISVLIGYVPFRFAGKGKWNKSPKEFILSKKKRKQRKSLSKEHSWSGQALATLSMYKRFLRGHLYQYKWTEYKKNTDTEDKISDELIWYNLFTGKQYLLREFDVPKDAKSDYSLNRCTAETGPMLPAKFKLGQPSPGAQNDCSGKRFIIEINIVKLTNQLTHRYRTLEEEPMEEAQCSSRLPPDEYWSIQSGLVHQSIQTEINMAKMNVLCQTADMGGDDLTSTGNNAQLLERADAAISSMKKEKVEREWETKSFFQNNWIKLMETHQKSLLPIKTITDNKVWFEYLPNTENPTTSTYRCRLCSKYFNKLGMDARYKPLLANPDGVLRADYHWNWQIIKDHAQSKPHQNIIAKLEQAAVEVLPESFKEIQVQNEQEDNKYYAVTMRMIRTVYAEMKALEHDAPVVYFYKLIKLGADETASGLFQKLMEAWDAEPGAFIQHIRKNLRGYASDGAAVMVGRKGGLSKLLNDWTTTNLFTIHCMAHRLHLAIRSALDVVGFKNRNRYSKNRGSGTNILQNQEPSHLYKPPARMAE</sequence>
<evidence type="ECO:0000256" key="1">
    <source>
        <dbReference type="SAM" id="MobiDB-lite"/>
    </source>
</evidence>
<proteinExistence type="predicted"/>